<dbReference type="KEGG" id="asau:88172797"/>
<gene>
    <name evidence="3" type="ORF">PUMCH_001732</name>
</gene>
<protein>
    <recommendedName>
        <fullName evidence="2">Spt20-like SEP domain-containing protein</fullName>
    </recommendedName>
</protein>
<feature type="region of interest" description="Disordered" evidence="1">
    <location>
        <begin position="543"/>
        <end position="572"/>
    </location>
</feature>
<dbReference type="RefSeq" id="XP_062876841.1">
    <property type="nucleotide sequence ID" value="XM_063020771.1"/>
</dbReference>
<dbReference type="Pfam" id="PF12090">
    <property type="entry name" value="Spt20_SEP"/>
    <property type="match status" value="1"/>
</dbReference>
<evidence type="ECO:0000313" key="3">
    <source>
        <dbReference type="EMBL" id="WPK24458.1"/>
    </source>
</evidence>
<dbReference type="GO" id="GO:0003712">
    <property type="term" value="F:transcription coregulator activity"/>
    <property type="evidence" value="ECO:0007669"/>
    <property type="project" value="InterPro"/>
</dbReference>
<feature type="domain" description="Spt20-like SEP" evidence="2">
    <location>
        <begin position="65"/>
        <end position="247"/>
    </location>
</feature>
<organism evidence="3 4">
    <name type="scientific">Australozyma saopauloensis</name>
    <dbReference type="NCBI Taxonomy" id="291208"/>
    <lineage>
        <taxon>Eukaryota</taxon>
        <taxon>Fungi</taxon>
        <taxon>Dikarya</taxon>
        <taxon>Ascomycota</taxon>
        <taxon>Saccharomycotina</taxon>
        <taxon>Pichiomycetes</taxon>
        <taxon>Metschnikowiaceae</taxon>
        <taxon>Australozyma</taxon>
    </lineage>
</organism>
<feature type="compositionally biased region" description="Polar residues" evidence="1">
    <location>
        <begin position="464"/>
        <end position="501"/>
    </location>
</feature>
<reference evidence="3 4" key="1">
    <citation type="submission" date="2023-10" db="EMBL/GenBank/DDBJ databases">
        <title>Draft Genome Sequence of Candida saopaulonensis from a very Premature Infant with Sepsis.</title>
        <authorList>
            <person name="Ning Y."/>
            <person name="Dai R."/>
            <person name="Xiao M."/>
            <person name="Xu Y."/>
            <person name="Yan Q."/>
            <person name="Zhang L."/>
        </authorList>
    </citation>
    <scope>NUCLEOTIDE SEQUENCE [LARGE SCALE GENOMIC DNA]</scope>
    <source>
        <strain evidence="3 4">19XY460</strain>
    </source>
</reference>
<feature type="region of interest" description="Disordered" evidence="1">
    <location>
        <begin position="140"/>
        <end position="185"/>
    </location>
</feature>
<accession>A0AAX4H7C8</accession>
<dbReference type="Proteomes" id="UP001338582">
    <property type="component" value="Chromosome 2"/>
</dbReference>
<evidence type="ECO:0000313" key="4">
    <source>
        <dbReference type="Proteomes" id="UP001338582"/>
    </source>
</evidence>
<dbReference type="InterPro" id="IPR021950">
    <property type="entry name" value="Spt20"/>
</dbReference>
<dbReference type="GO" id="GO:0000124">
    <property type="term" value="C:SAGA complex"/>
    <property type="evidence" value="ECO:0007669"/>
    <property type="project" value="InterPro"/>
</dbReference>
<sequence length="838" mass="93963">MAEAANGTRLAAGQLLQAAVQQQLQQLQRAQGKNGQALGQQTQQKRAQNYQFTMTLQEILRKYQRYPPSLTFHIYETHFRFNNTQDSNIIPKESPMIKSFMKHLIKEEIPAEMMELLRDLSIKFYDGCLVVQVYDHRKKKGEESGAASEDAKLTDAKSEDASATSDAKDKEQKPPEPALKPRKYRALLRPTPQSLYFDLLYHTDSALTRFTDHFALQMESELLTLTNRNLDLSVPLNPYLQHEHLKPEHEFPKKVYDKDKKEDKLLHLYRKETPQEIRKLHEEQMTMHKSSEYEELMLLLSSKYSSSLDMTSDKKLVIVGPTLSLSSDPVSLESTPLNTGLYGASDNKRTENTAAAPVIPSSNITSNQFMRLRFIEEIRKRKESQKAQAGAAVAALTQSAFPSSQARPGGIESNGTSAQPVNRRPQAPPQSQMGAREPAASMNLMNTQRMQTQQPPMPRAPLSGLQQSVQPQLAQSYNNMNLQGSMPRQGAPTQAQRSQAGSRGPMHQPHMPQQMSSANSPNYIGSPVGANARIQSGVQRPMNTMPNQGVMQQGQIPRGGQNPQLAKTNNSQRNMQERYLSQQNDFDQSAQAQAAKRQKMQNNAGGQIPQQNQYNMVGNRPQQMPNNGLIGNSMPNNSMQSGRMNNAGTLSSPLMSHGATVQQPMKNPNNSTQQLSGRPNTQPGAGRSGPQSATQLQQQQIFQMMLSPQEQQLFRQMQTRVSALVQMGNTGLTPNRTRLTPEQQQRAMQQGKALQQQMIQKFSAYFQKLRQLQVMQQQRQQQMQRQQIQMQQNQMSDNSMYSLQNNGMGMNLPALPDQVIGLPMMSQLNNGMPQGPGN</sequence>
<feature type="compositionally biased region" description="Polar residues" evidence="1">
    <location>
        <begin position="608"/>
        <end position="683"/>
    </location>
</feature>
<feature type="region of interest" description="Disordered" evidence="1">
    <location>
        <begin position="584"/>
        <end position="698"/>
    </location>
</feature>
<dbReference type="AlphaFoldDB" id="A0AAX4H7C8"/>
<dbReference type="GeneID" id="88172797"/>
<dbReference type="PANTHER" id="PTHR13526">
    <property type="entry name" value="TRANSCRIPTION FACTOR SPT20 HOMOLOG"/>
    <property type="match status" value="1"/>
</dbReference>
<evidence type="ECO:0000259" key="2">
    <source>
        <dbReference type="Pfam" id="PF12090"/>
    </source>
</evidence>
<feature type="region of interest" description="Disordered" evidence="1">
    <location>
        <begin position="399"/>
        <end position="436"/>
    </location>
</feature>
<feature type="compositionally biased region" description="Polar residues" evidence="1">
    <location>
        <begin position="511"/>
        <end position="523"/>
    </location>
</feature>
<keyword evidence="4" id="KW-1185">Reference proteome</keyword>
<dbReference type="InterPro" id="IPR046468">
    <property type="entry name" value="Spt20-like_SEP"/>
</dbReference>
<dbReference type="EMBL" id="CP138895">
    <property type="protein sequence ID" value="WPK24458.1"/>
    <property type="molecule type" value="Genomic_DNA"/>
</dbReference>
<proteinExistence type="predicted"/>
<evidence type="ECO:0000256" key="1">
    <source>
        <dbReference type="SAM" id="MobiDB-lite"/>
    </source>
</evidence>
<feature type="region of interest" description="Disordered" evidence="1">
    <location>
        <begin position="449"/>
        <end position="529"/>
    </location>
</feature>
<name>A0AAX4H7C8_9ASCO</name>
<dbReference type="PANTHER" id="PTHR13526:SF8">
    <property type="entry name" value="TRANSCRIPTION FACTOR SPT20 HOMOLOG"/>
    <property type="match status" value="1"/>
</dbReference>
<dbReference type="GO" id="GO:0006357">
    <property type="term" value="P:regulation of transcription by RNA polymerase II"/>
    <property type="evidence" value="ECO:0007669"/>
    <property type="project" value="TreeGrafter"/>
</dbReference>
<feature type="compositionally biased region" description="Basic and acidic residues" evidence="1">
    <location>
        <begin position="149"/>
        <end position="174"/>
    </location>
</feature>
<feature type="compositionally biased region" description="Low complexity" evidence="1">
    <location>
        <begin position="588"/>
        <end position="604"/>
    </location>
</feature>